<evidence type="ECO:0000313" key="5">
    <source>
        <dbReference type="Proteomes" id="UP000582231"/>
    </source>
</evidence>
<dbReference type="InterPro" id="IPR029787">
    <property type="entry name" value="Nucleotide_cyclase"/>
</dbReference>
<keyword evidence="2" id="KW-1133">Transmembrane helix</keyword>
<dbReference type="RefSeq" id="WP_218865587.1">
    <property type="nucleotide sequence ID" value="NZ_BAABEF010000001.1"/>
</dbReference>
<name>A0A852R6J7_9ACTN</name>
<evidence type="ECO:0000313" key="4">
    <source>
        <dbReference type="EMBL" id="NYD29201.1"/>
    </source>
</evidence>
<organism evidence="4 5">
    <name type="scientific">Nocardioides kongjuensis</name>
    <dbReference type="NCBI Taxonomy" id="349522"/>
    <lineage>
        <taxon>Bacteria</taxon>
        <taxon>Bacillati</taxon>
        <taxon>Actinomycetota</taxon>
        <taxon>Actinomycetes</taxon>
        <taxon>Propionibacteriales</taxon>
        <taxon>Nocardioidaceae</taxon>
        <taxon>Nocardioides</taxon>
    </lineage>
</organism>
<gene>
    <name evidence="4" type="ORF">BJ958_000747</name>
</gene>
<dbReference type="SMART" id="SM00267">
    <property type="entry name" value="GGDEF"/>
    <property type="match status" value="1"/>
</dbReference>
<dbReference type="CDD" id="cd01949">
    <property type="entry name" value="GGDEF"/>
    <property type="match status" value="1"/>
</dbReference>
<dbReference type="Gene3D" id="3.30.70.270">
    <property type="match status" value="1"/>
</dbReference>
<feature type="transmembrane region" description="Helical" evidence="2">
    <location>
        <begin position="38"/>
        <end position="54"/>
    </location>
</feature>
<dbReference type="Proteomes" id="UP000582231">
    <property type="component" value="Unassembled WGS sequence"/>
</dbReference>
<evidence type="ECO:0000256" key="2">
    <source>
        <dbReference type="SAM" id="Phobius"/>
    </source>
</evidence>
<feature type="compositionally biased region" description="Low complexity" evidence="1">
    <location>
        <begin position="466"/>
        <end position="482"/>
    </location>
</feature>
<dbReference type="Pfam" id="PF00990">
    <property type="entry name" value="GGDEF"/>
    <property type="match status" value="1"/>
</dbReference>
<feature type="transmembrane region" description="Helical" evidence="2">
    <location>
        <begin position="153"/>
        <end position="174"/>
    </location>
</feature>
<accession>A0A852R6J7</accession>
<feature type="transmembrane region" description="Helical" evidence="2">
    <location>
        <begin position="119"/>
        <end position="141"/>
    </location>
</feature>
<feature type="transmembrane region" description="Helical" evidence="2">
    <location>
        <begin position="61"/>
        <end position="79"/>
    </location>
</feature>
<dbReference type="InterPro" id="IPR000160">
    <property type="entry name" value="GGDEF_dom"/>
</dbReference>
<evidence type="ECO:0000259" key="3">
    <source>
        <dbReference type="PROSITE" id="PS50887"/>
    </source>
</evidence>
<dbReference type="PANTHER" id="PTHR46663:SF3">
    <property type="entry name" value="SLL0267 PROTEIN"/>
    <property type="match status" value="1"/>
</dbReference>
<feature type="transmembrane region" description="Helical" evidence="2">
    <location>
        <begin position="237"/>
        <end position="255"/>
    </location>
</feature>
<comment type="caution">
    <text evidence="4">The sequence shown here is derived from an EMBL/GenBank/DDBJ whole genome shotgun (WGS) entry which is preliminary data.</text>
</comment>
<dbReference type="SUPFAM" id="SSF55073">
    <property type="entry name" value="Nucleotide cyclase"/>
    <property type="match status" value="1"/>
</dbReference>
<dbReference type="InterPro" id="IPR052163">
    <property type="entry name" value="DGC-Regulatory_Protein"/>
</dbReference>
<feature type="transmembrane region" description="Helical" evidence="2">
    <location>
        <begin position="85"/>
        <end position="107"/>
    </location>
</feature>
<dbReference type="PANTHER" id="PTHR46663">
    <property type="entry name" value="DIGUANYLATE CYCLASE DGCT-RELATED"/>
    <property type="match status" value="1"/>
</dbReference>
<feature type="domain" description="GGDEF" evidence="3">
    <location>
        <begin position="329"/>
        <end position="463"/>
    </location>
</feature>
<feature type="transmembrane region" description="Helical" evidence="2">
    <location>
        <begin position="214"/>
        <end position="230"/>
    </location>
</feature>
<sequence>MARRVFRAVLPGVGFAVAYALAILAGRASRVDGSEVSLVWPAAAVAVLWGLHARDLPRVQAALHWSGLAALTFGVNLTTGAPVGLSAWFTGVNLVLAAVAATALGYGGRPAVLRDPADLGRVTAAVAAGTVCAAALATAFFAQQGHHDLLETFALFAVRNGVTALVGLVVVLRLRDAQWRRPHFTTARVVETVACASVVVLVFVRVFWVNPGNPTAFAVMLPALWVSLRYTTTTSTLFAAGAGLAILTGTLLDHGVLQDLPPERQALLAQGMVGSVTLAVLTLALFRDSRNELIAELRDLALRDPLTGLANRTLLNQRLEELLRRDPPETVGVLLLDLDGFKLVNDAWGHDEGDLLLVEIARRLTEVARPGDTVARLGGDEFVVLCPGLGDPAELELCAERVRKRVALPYGQASDAPYDRITASVGAAVSERTSTPRSLLAAADRAMYDAKPAGGAGLRDREARGARWPGAPRAAAGGPARG</sequence>
<feature type="transmembrane region" description="Helical" evidence="2">
    <location>
        <begin position="267"/>
        <end position="286"/>
    </location>
</feature>
<reference evidence="4 5" key="1">
    <citation type="submission" date="2020-07" db="EMBL/GenBank/DDBJ databases">
        <title>Sequencing the genomes of 1000 actinobacteria strains.</title>
        <authorList>
            <person name="Klenk H.-P."/>
        </authorList>
    </citation>
    <scope>NUCLEOTIDE SEQUENCE [LARGE SCALE GENOMIC DNA]</scope>
    <source>
        <strain evidence="4 5">DSM 19082</strain>
    </source>
</reference>
<feature type="transmembrane region" description="Helical" evidence="2">
    <location>
        <begin position="186"/>
        <end position="208"/>
    </location>
</feature>
<proteinExistence type="predicted"/>
<dbReference type="NCBIfam" id="TIGR00254">
    <property type="entry name" value="GGDEF"/>
    <property type="match status" value="1"/>
</dbReference>
<dbReference type="AlphaFoldDB" id="A0A852R6J7"/>
<dbReference type="InterPro" id="IPR043128">
    <property type="entry name" value="Rev_trsase/Diguanyl_cyclase"/>
</dbReference>
<feature type="region of interest" description="Disordered" evidence="1">
    <location>
        <begin position="451"/>
        <end position="482"/>
    </location>
</feature>
<evidence type="ECO:0000256" key="1">
    <source>
        <dbReference type="SAM" id="MobiDB-lite"/>
    </source>
</evidence>
<keyword evidence="2" id="KW-0472">Membrane</keyword>
<protein>
    <submittedName>
        <fullName evidence="4">Diguanylate cyclase (GGDEF)-like protein</fullName>
    </submittedName>
</protein>
<dbReference type="PROSITE" id="PS50887">
    <property type="entry name" value="GGDEF"/>
    <property type="match status" value="1"/>
</dbReference>
<dbReference type="EMBL" id="JACCBF010000001">
    <property type="protein sequence ID" value="NYD29201.1"/>
    <property type="molecule type" value="Genomic_DNA"/>
</dbReference>
<keyword evidence="5" id="KW-1185">Reference proteome</keyword>
<keyword evidence="2" id="KW-0812">Transmembrane</keyword>